<keyword evidence="1" id="KW-0547">Nucleotide-binding</keyword>
<dbReference type="PANTHER" id="PTHR32071:SF57">
    <property type="entry name" value="C4-DICARBOXYLATE TRANSPORT TRANSCRIPTIONAL REGULATORY PROTEIN DCTD"/>
    <property type="match status" value="1"/>
</dbReference>
<dbReference type="PRINTS" id="PR01590">
    <property type="entry name" value="HTHFIS"/>
</dbReference>
<keyword evidence="2" id="KW-0067">ATP-binding</keyword>
<comment type="caution">
    <text evidence="7">Lacks conserved residue(s) required for the propagation of feature annotation.</text>
</comment>
<dbReference type="PANTHER" id="PTHR32071">
    <property type="entry name" value="TRANSCRIPTIONAL REGULATORY PROTEIN"/>
    <property type="match status" value="1"/>
</dbReference>
<dbReference type="Gene3D" id="3.40.50.300">
    <property type="entry name" value="P-loop containing nucleotide triphosphate hydrolases"/>
    <property type="match status" value="1"/>
</dbReference>
<dbReference type="CDD" id="cd00009">
    <property type="entry name" value="AAA"/>
    <property type="match status" value="1"/>
</dbReference>
<dbReference type="SMART" id="SM00382">
    <property type="entry name" value="AAA"/>
    <property type="match status" value="1"/>
</dbReference>
<keyword evidence="6" id="KW-0804">Transcription</keyword>
<dbReference type="InterPro" id="IPR011006">
    <property type="entry name" value="CheY-like_superfamily"/>
</dbReference>
<evidence type="ECO:0000259" key="9">
    <source>
        <dbReference type="PROSITE" id="PS50110"/>
    </source>
</evidence>
<dbReference type="Pfam" id="PF00072">
    <property type="entry name" value="Response_reg"/>
    <property type="match status" value="1"/>
</dbReference>
<dbReference type="GO" id="GO:0006355">
    <property type="term" value="P:regulation of DNA-templated transcription"/>
    <property type="evidence" value="ECO:0007669"/>
    <property type="project" value="InterPro"/>
</dbReference>
<evidence type="ECO:0000259" key="8">
    <source>
        <dbReference type="PROSITE" id="PS50045"/>
    </source>
</evidence>
<evidence type="ECO:0000313" key="11">
    <source>
        <dbReference type="Proteomes" id="UP000237819"/>
    </source>
</evidence>
<evidence type="ECO:0000256" key="6">
    <source>
        <dbReference type="ARBA" id="ARBA00023163"/>
    </source>
</evidence>
<evidence type="ECO:0000256" key="4">
    <source>
        <dbReference type="ARBA" id="ARBA00023125"/>
    </source>
</evidence>
<dbReference type="InterPro" id="IPR027417">
    <property type="entry name" value="P-loop_NTPase"/>
</dbReference>
<dbReference type="InterPro" id="IPR001789">
    <property type="entry name" value="Sig_transdc_resp-reg_receiver"/>
</dbReference>
<dbReference type="InterPro" id="IPR009057">
    <property type="entry name" value="Homeodomain-like_sf"/>
</dbReference>
<dbReference type="GO" id="GO:0005524">
    <property type="term" value="F:ATP binding"/>
    <property type="evidence" value="ECO:0007669"/>
    <property type="project" value="UniProtKB-KW"/>
</dbReference>
<dbReference type="RefSeq" id="WP_105335663.1">
    <property type="nucleotide sequence ID" value="NZ_PUHZ01000012.1"/>
</dbReference>
<sequence length="503" mass="55585">MINSNPRILFGMAASEAARNILQQLSRMGCESRFTSDSSEFSAALGERDADLVILGTSFDYVAGLKLCRELTGKRPVVVLLSEEGSPSTTSVVEAVKLGAEDVIFPPYDPIRLHGLATIAKSNSDSASHRGFIAPNHTSVVDQQIDGFQSKPPSSERHAAIQQLKSVLVGDSKAMQHVRDLIISVADTAAAVMITGESGTGKELVARAIHQFSPRAAEPFVPVNMAAIPQSLAESLLFGHEKGAFTNAISAQPGWCASANEGTLFLDEIGEMELSLQPKLLRFLQEGVIHSVGAKQARQVDVRIITATNRPVESLVREKVLREDLFFRLHVVPIHLPPLRERREDIPALADLFLKRAAARHHRPVKRFSQDAVRELQRAAWPGNIRQLENLVERLVIFAKHEEIQTCDFPMDFHGDYMFTATANFFEESSMVGEANLSTDGKSRKLSMIEEKERAAILEALRRADGHVVTASQLLGMGQATLYRKIQKYAIPKWSRRKTWPAR</sequence>
<dbReference type="EMBL" id="PUHZ01000012">
    <property type="protein sequence ID" value="PQO45963.1"/>
    <property type="molecule type" value="Genomic_DNA"/>
</dbReference>
<dbReference type="Pfam" id="PF02954">
    <property type="entry name" value="HTH_8"/>
    <property type="match status" value="1"/>
</dbReference>
<dbReference type="SUPFAM" id="SSF46689">
    <property type="entry name" value="Homeodomain-like"/>
    <property type="match status" value="1"/>
</dbReference>
<dbReference type="InterPro" id="IPR003593">
    <property type="entry name" value="AAA+_ATPase"/>
</dbReference>
<dbReference type="GO" id="GO:0000160">
    <property type="term" value="P:phosphorelay signal transduction system"/>
    <property type="evidence" value="ECO:0007669"/>
    <property type="project" value="InterPro"/>
</dbReference>
<dbReference type="PROSITE" id="PS50045">
    <property type="entry name" value="SIGMA54_INTERACT_4"/>
    <property type="match status" value="1"/>
</dbReference>
<dbReference type="GO" id="GO:0043565">
    <property type="term" value="F:sequence-specific DNA binding"/>
    <property type="evidence" value="ECO:0007669"/>
    <property type="project" value="InterPro"/>
</dbReference>
<dbReference type="InterPro" id="IPR025662">
    <property type="entry name" value="Sigma_54_int_dom_ATP-bd_1"/>
</dbReference>
<keyword evidence="5" id="KW-0010">Activator</keyword>
<dbReference type="SUPFAM" id="SSF52172">
    <property type="entry name" value="CheY-like"/>
    <property type="match status" value="1"/>
</dbReference>
<name>A0A2S8GNE1_9BACT</name>
<dbReference type="FunFam" id="1.10.8.60:FF:000014">
    <property type="entry name" value="DNA-binding transcriptional regulator NtrC"/>
    <property type="match status" value="1"/>
</dbReference>
<dbReference type="Gene3D" id="1.10.10.60">
    <property type="entry name" value="Homeodomain-like"/>
    <property type="match status" value="1"/>
</dbReference>
<dbReference type="FunFam" id="3.40.50.300:FF:000006">
    <property type="entry name" value="DNA-binding transcriptional regulator NtrC"/>
    <property type="match status" value="1"/>
</dbReference>
<evidence type="ECO:0000256" key="3">
    <source>
        <dbReference type="ARBA" id="ARBA00023015"/>
    </source>
</evidence>
<protein>
    <submittedName>
        <fullName evidence="10">DNA-binding response regulator</fullName>
    </submittedName>
</protein>
<dbReference type="Pfam" id="PF25601">
    <property type="entry name" value="AAA_lid_14"/>
    <property type="match status" value="1"/>
</dbReference>
<feature type="domain" description="Sigma-54 factor interaction" evidence="8">
    <location>
        <begin position="168"/>
        <end position="397"/>
    </location>
</feature>
<dbReference type="PROSITE" id="PS00675">
    <property type="entry name" value="SIGMA54_INTERACT_1"/>
    <property type="match status" value="1"/>
</dbReference>
<evidence type="ECO:0000256" key="7">
    <source>
        <dbReference type="PROSITE-ProRule" id="PRU00169"/>
    </source>
</evidence>
<dbReference type="InterPro" id="IPR058031">
    <property type="entry name" value="AAA_lid_NorR"/>
</dbReference>
<dbReference type="InterPro" id="IPR025944">
    <property type="entry name" value="Sigma_54_int_dom_CS"/>
</dbReference>
<dbReference type="PROSITE" id="PS50110">
    <property type="entry name" value="RESPONSE_REGULATORY"/>
    <property type="match status" value="1"/>
</dbReference>
<evidence type="ECO:0000256" key="1">
    <source>
        <dbReference type="ARBA" id="ARBA00022741"/>
    </source>
</evidence>
<dbReference type="InterPro" id="IPR002197">
    <property type="entry name" value="HTH_Fis"/>
</dbReference>
<feature type="domain" description="Response regulatory" evidence="9">
    <location>
        <begin position="7"/>
        <end position="121"/>
    </location>
</feature>
<dbReference type="Gene3D" id="1.10.8.60">
    <property type="match status" value="1"/>
</dbReference>
<dbReference type="InterPro" id="IPR002078">
    <property type="entry name" value="Sigma_54_int"/>
</dbReference>
<evidence type="ECO:0000313" key="10">
    <source>
        <dbReference type="EMBL" id="PQO45963.1"/>
    </source>
</evidence>
<dbReference type="Pfam" id="PF00158">
    <property type="entry name" value="Sigma54_activat"/>
    <property type="match status" value="1"/>
</dbReference>
<keyword evidence="3" id="KW-0805">Transcription regulation</keyword>
<reference evidence="10 11" key="1">
    <citation type="submission" date="2018-02" db="EMBL/GenBank/DDBJ databases">
        <title>Comparative genomes isolates from brazilian mangrove.</title>
        <authorList>
            <person name="Araujo J.E."/>
            <person name="Taketani R.G."/>
            <person name="Silva M.C.P."/>
            <person name="Loureco M.V."/>
            <person name="Andreote F.D."/>
        </authorList>
    </citation>
    <scope>NUCLEOTIDE SEQUENCE [LARGE SCALE GENOMIC DNA]</scope>
    <source>
        <strain evidence="10 11">Nap-Phe MGV</strain>
    </source>
</reference>
<organism evidence="10 11">
    <name type="scientific">Blastopirellula marina</name>
    <dbReference type="NCBI Taxonomy" id="124"/>
    <lineage>
        <taxon>Bacteria</taxon>
        <taxon>Pseudomonadati</taxon>
        <taxon>Planctomycetota</taxon>
        <taxon>Planctomycetia</taxon>
        <taxon>Pirellulales</taxon>
        <taxon>Pirellulaceae</taxon>
        <taxon>Blastopirellula</taxon>
    </lineage>
</organism>
<comment type="caution">
    <text evidence="10">The sequence shown here is derived from an EMBL/GenBank/DDBJ whole genome shotgun (WGS) entry which is preliminary data.</text>
</comment>
<dbReference type="PROSITE" id="PS00688">
    <property type="entry name" value="SIGMA54_INTERACT_3"/>
    <property type="match status" value="1"/>
</dbReference>
<accession>A0A2S8GNE1</accession>
<gene>
    <name evidence="10" type="ORF">C5Y93_11980</name>
</gene>
<dbReference type="SUPFAM" id="SSF52540">
    <property type="entry name" value="P-loop containing nucleoside triphosphate hydrolases"/>
    <property type="match status" value="1"/>
</dbReference>
<evidence type="ECO:0000256" key="5">
    <source>
        <dbReference type="ARBA" id="ARBA00023159"/>
    </source>
</evidence>
<keyword evidence="4 10" id="KW-0238">DNA-binding</keyword>
<dbReference type="Gene3D" id="3.40.50.2300">
    <property type="match status" value="1"/>
</dbReference>
<evidence type="ECO:0000256" key="2">
    <source>
        <dbReference type="ARBA" id="ARBA00022840"/>
    </source>
</evidence>
<dbReference type="OrthoDB" id="7476585at2"/>
<proteinExistence type="predicted"/>
<dbReference type="AlphaFoldDB" id="A0A2S8GNE1"/>
<dbReference type="Proteomes" id="UP000237819">
    <property type="component" value="Unassembled WGS sequence"/>
</dbReference>